<organism evidence="1 2">
    <name type="scientific">Kuenenia stuttgartiensis</name>
    <dbReference type="NCBI Taxonomy" id="174633"/>
    <lineage>
        <taxon>Bacteria</taxon>
        <taxon>Pseudomonadati</taxon>
        <taxon>Planctomycetota</taxon>
        <taxon>Candidatus Brocadiia</taxon>
        <taxon>Candidatus Brocadiales</taxon>
        <taxon>Candidatus Brocadiaceae</taxon>
        <taxon>Candidatus Kuenenia</taxon>
    </lineage>
</organism>
<reference evidence="1 2" key="1">
    <citation type="submission" date="2020-02" db="EMBL/GenBank/DDBJ databases">
        <title>Newly sequenced genome of strain CSTR1 showed variability in Candidatus Kuenenia stuttgartiensis genomes.</title>
        <authorList>
            <person name="Ding C."/>
            <person name="Adrian L."/>
        </authorList>
    </citation>
    <scope>NUCLEOTIDE SEQUENCE [LARGE SCALE GENOMIC DNA]</scope>
    <source>
        <strain evidence="1 2">CSTR1</strain>
    </source>
</reference>
<sequence length="40" mass="4669">MEIGKMNYFVCAILKLFNYIKITINVNTLGHNCQDNLKHL</sequence>
<dbReference type="Proteomes" id="UP000501926">
    <property type="component" value="Chromosome"/>
</dbReference>
<dbReference type="AlphaFoldDB" id="A0A6G7GXG9"/>
<gene>
    <name evidence="1" type="ORF">KsCSTR_46760</name>
</gene>
<evidence type="ECO:0000313" key="1">
    <source>
        <dbReference type="EMBL" id="QII14054.1"/>
    </source>
</evidence>
<proteinExistence type="predicted"/>
<evidence type="ECO:0000313" key="2">
    <source>
        <dbReference type="Proteomes" id="UP000501926"/>
    </source>
</evidence>
<name>A0A6G7GXG9_KUEST</name>
<dbReference type="EMBL" id="CP049055">
    <property type="protein sequence ID" value="QII14054.1"/>
    <property type="molecule type" value="Genomic_DNA"/>
</dbReference>
<accession>A0A6G7GXG9</accession>
<protein>
    <submittedName>
        <fullName evidence="1">Uncharacterized protein</fullName>
    </submittedName>
</protein>